<gene>
    <name evidence="3" type="ORF">BASA50_003360</name>
</gene>
<organism evidence="3 4">
    <name type="scientific">Batrachochytrium salamandrivorans</name>
    <dbReference type="NCBI Taxonomy" id="1357716"/>
    <lineage>
        <taxon>Eukaryota</taxon>
        <taxon>Fungi</taxon>
        <taxon>Fungi incertae sedis</taxon>
        <taxon>Chytridiomycota</taxon>
        <taxon>Chytridiomycota incertae sedis</taxon>
        <taxon>Chytridiomycetes</taxon>
        <taxon>Rhizophydiales</taxon>
        <taxon>Rhizophydiales incertae sedis</taxon>
        <taxon>Batrachochytrium</taxon>
    </lineage>
</organism>
<evidence type="ECO:0000256" key="1">
    <source>
        <dbReference type="SAM" id="MobiDB-lite"/>
    </source>
</evidence>
<proteinExistence type="predicted"/>
<protein>
    <submittedName>
        <fullName evidence="3">Uncharacterized protein</fullName>
    </submittedName>
</protein>
<sequence length="430" mass="49108">MRLSSFAAVSLLAITVSAQPPHNPNTDDMDKYLNDAIQEMDQTHNDAIWEIEKFQGISDHDVQVLMDLFAQDPQQFPESDTQMPDQSQDSGTQMLEKFLDDATQSTQQPQESNAQMPDQPQGFDIQDVQKILDDAAQNVQQYQGTASQSTQQYQGISAQDLQEILNGATQNTQGSQDAATQSAQQSQGATSSDIQQLPDAAAPSAEKSDRDKAQIEMNRLTNAFKMQDRRCSEIDRQIYSDKRRDKEVRDIIDNATIKLQETGLSSSETLRLQQKIYDFRVVLDQLVVRHKRQHRSYEDATEERSIIHAELQLFKDSQKLMRKHNSQHVFKVKLSPNSCYNMDILKTQYDKMLKRIDALFAKQKAIDNLLLSYNDDALKTQSAQLADKIRILENYNGAAREIIWQHEHGQSIDEWISESLDSYMQNARVE</sequence>
<reference evidence="3 4" key="1">
    <citation type="submission" date="2021-02" db="EMBL/GenBank/DDBJ databases">
        <title>Variation within the Batrachochytrium salamandrivorans European outbreak.</title>
        <authorList>
            <person name="Kelly M."/>
            <person name="Pasmans F."/>
            <person name="Shea T.P."/>
            <person name="Munoz J.F."/>
            <person name="Carranza S."/>
            <person name="Cuomo C.A."/>
            <person name="Martel A."/>
        </authorList>
    </citation>
    <scope>NUCLEOTIDE SEQUENCE [LARGE SCALE GENOMIC DNA]</scope>
    <source>
        <strain evidence="3 4">AMFP18/2</strain>
    </source>
</reference>
<comment type="caution">
    <text evidence="3">The sequence shown here is derived from an EMBL/GenBank/DDBJ whole genome shotgun (WGS) entry which is preliminary data.</text>
</comment>
<feature type="region of interest" description="Disordered" evidence="1">
    <location>
        <begin position="101"/>
        <end position="121"/>
    </location>
</feature>
<feature type="chain" id="PRO_5047480830" evidence="2">
    <location>
        <begin position="19"/>
        <end position="430"/>
    </location>
</feature>
<evidence type="ECO:0000313" key="3">
    <source>
        <dbReference type="EMBL" id="KAH6598853.1"/>
    </source>
</evidence>
<feature type="compositionally biased region" description="Low complexity" evidence="1">
    <location>
        <begin position="173"/>
        <end position="193"/>
    </location>
</feature>
<feature type="signal peptide" evidence="2">
    <location>
        <begin position="1"/>
        <end position="18"/>
    </location>
</feature>
<feature type="region of interest" description="Disordered" evidence="1">
    <location>
        <begin position="170"/>
        <end position="212"/>
    </location>
</feature>
<name>A0ABQ8FIQ1_9FUNG</name>
<accession>A0ABQ8FIQ1</accession>
<keyword evidence="4" id="KW-1185">Reference proteome</keyword>
<dbReference type="EMBL" id="JAFCIX010000093">
    <property type="protein sequence ID" value="KAH6598853.1"/>
    <property type="molecule type" value="Genomic_DNA"/>
</dbReference>
<evidence type="ECO:0000256" key="2">
    <source>
        <dbReference type="SAM" id="SignalP"/>
    </source>
</evidence>
<keyword evidence="2" id="KW-0732">Signal</keyword>
<evidence type="ECO:0000313" key="4">
    <source>
        <dbReference type="Proteomes" id="UP001648503"/>
    </source>
</evidence>
<feature type="compositionally biased region" description="Polar residues" evidence="1">
    <location>
        <begin position="102"/>
        <end position="118"/>
    </location>
</feature>
<dbReference type="Proteomes" id="UP001648503">
    <property type="component" value="Unassembled WGS sequence"/>
</dbReference>